<accession>A0ABR4G882</accession>
<reference evidence="1 2" key="1">
    <citation type="submission" date="2024-07" db="EMBL/GenBank/DDBJ databases">
        <title>Section-level genome sequencing and comparative genomics of Aspergillus sections Usti and Cavernicolus.</title>
        <authorList>
            <consortium name="Lawrence Berkeley National Laboratory"/>
            <person name="Nybo J.L."/>
            <person name="Vesth T.C."/>
            <person name="Theobald S."/>
            <person name="Frisvad J.C."/>
            <person name="Larsen T.O."/>
            <person name="Kjaerboelling I."/>
            <person name="Rothschild-Mancinelli K."/>
            <person name="Lyhne E.K."/>
            <person name="Kogle M.E."/>
            <person name="Barry K."/>
            <person name="Clum A."/>
            <person name="Na H."/>
            <person name="Ledsgaard L."/>
            <person name="Lin J."/>
            <person name="Lipzen A."/>
            <person name="Kuo A."/>
            <person name="Riley R."/>
            <person name="Mondo S."/>
            <person name="Labutti K."/>
            <person name="Haridas S."/>
            <person name="Pangalinan J."/>
            <person name="Salamov A.A."/>
            <person name="Simmons B.A."/>
            <person name="Magnuson J.K."/>
            <person name="Chen J."/>
            <person name="Drula E."/>
            <person name="Henrissat B."/>
            <person name="Wiebenga A."/>
            <person name="Lubbers R.J."/>
            <person name="Gomes A.C."/>
            <person name="Makela M.R."/>
            <person name="Stajich J."/>
            <person name="Grigoriev I.V."/>
            <person name="Mortensen U.H."/>
            <person name="De Vries R.P."/>
            <person name="Baker S.E."/>
            <person name="Andersen M.R."/>
        </authorList>
    </citation>
    <scope>NUCLEOTIDE SEQUENCE [LARGE SCALE GENOMIC DNA]</scope>
    <source>
        <strain evidence="1 2">CBS 209.92</strain>
    </source>
</reference>
<gene>
    <name evidence="1" type="ORF">BJX66DRAFT_302106</name>
</gene>
<proteinExistence type="predicted"/>
<dbReference type="Proteomes" id="UP001610563">
    <property type="component" value="Unassembled WGS sequence"/>
</dbReference>
<name>A0ABR4G882_9EURO</name>
<dbReference type="EMBL" id="JBFTWV010000036">
    <property type="protein sequence ID" value="KAL2795237.1"/>
    <property type="molecule type" value="Genomic_DNA"/>
</dbReference>
<keyword evidence="2" id="KW-1185">Reference proteome</keyword>
<evidence type="ECO:0000313" key="2">
    <source>
        <dbReference type="Proteomes" id="UP001610563"/>
    </source>
</evidence>
<protein>
    <submittedName>
        <fullName evidence="1">Uncharacterized protein</fullName>
    </submittedName>
</protein>
<organism evidence="1 2">
    <name type="scientific">Aspergillus keveii</name>
    <dbReference type="NCBI Taxonomy" id="714993"/>
    <lineage>
        <taxon>Eukaryota</taxon>
        <taxon>Fungi</taxon>
        <taxon>Dikarya</taxon>
        <taxon>Ascomycota</taxon>
        <taxon>Pezizomycotina</taxon>
        <taxon>Eurotiomycetes</taxon>
        <taxon>Eurotiomycetidae</taxon>
        <taxon>Eurotiales</taxon>
        <taxon>Aspergillaceae</taxon>
        <taxon>Aspergillus</taxon>
        <taxon>Aspergillus subgen. Nidulantes</taxon>
    </lineage>
</organism>
<evidence type="ECO:0000313" key="1">
    <source>
        <dbReference type="EMBL" id="KAL2795237.1"/>
    </source>
</evidence>
<sequence length="75" mass="8042">MPLAADRLVLPLPRLHVAGRLLQPPRVHGARDPAPVAGLLIKRGVVHATIIPLEAAILQVHARDRDSRVAVGQDV</sequence>
<comment type="caution">
    <text evidence="1">The sequence shown here is derived from an EMBL/GenBank/DDBJ whole genome shotgun (WGS) entry which is preliminary data.</text>
</comment>